<dbReference type="InterPro" id="IPR017871">
    <property type="entry name" value="ABC_transporter-like_CS"/>
</dbReference>
<proteinExistence type="inferred from homology"/>
<dbReference type="GO" id="GO:0015807">
    <property type="term" value="P:L-amino acid transport"/>
    <property type="evidence" value="ECO:0007669"/>
    <property type="project" value="TreeGrafter"/>
</dbReference>
<protein>
    <submittedName>
        <fullName evidence="7">Branched-chain amino acid transport system ATP-binding protein</fullName>
    </submittedName>
</protein>
<dbReference type="Proteomes" id="UP000192674">
    <property type="component" value="Unassembled WGS sequence"/>
</dbReference>
<evidence type="ECO:0000259" key="6">
    <source>
        <dbReference type="PROSITE" id="PS50893"/>
    </source>
</evidence>
<name>A0A1W2FXI4_KIBAR</name>
<evidence type="ECO:0000256" key="5">
    <source>
        <dbReference type="ARBA" id="ARBA00022970"/>
    </source>
</evidence>
<dbReference type="OrthoDB" id="9776369at2"/>
<dbReference type="Pfam" id="PF00005">
    <property type="entry name" value="ABC_tran"/>
    <property type="match status" value="1"/>
</dbReference>
<keyword evidence="4 7" id="KW-0067">ATP-binding</keyword>
<dbReference type="PANTHER" id="PTHR43820">
    <property type="entry name" value="HIGH-AFFINITY BRANCHED-CHAIN AMINO ACID TRANSPORT ATP-BINDING PROTEIN LIVF"/>
    <property type="match status" value="1"/>
</dbReference>
<dbReference type="AlphaFoldDB" id="A0A1W2FXI4"/>
<keyword evidence="2" id="KW-0813">Transport</keyword>
<dbReference type="PROSITE" id="PS00211">
    <property type="entry name" value="ABC_TRANSPORTER_1"/>
    <property type="match status" value="1"/>
</dbReference>
<dbReference type="GO" id="GO:0005524">
    <property type="term" value="F:ATP binding"/>
    <property type="evidence" value="ECO:0007669"/>
    <property type="project" value="UniProtKB-KW"/>
</dbReference>
<dbReference type="InterPro" id="IPR003593">
    <property type="entry name" value="AAA+_ATPase"/>
</dbReference>
<dbReference type="Gene3D" id="3.40.50.300">
    <property type="entry name" value="P-loop containing nucleotide triphosphate hydrolases"/>
    <property type="match status" value="1"/>
</dbReference>
<comment type="similarity">
    <text evidence="1">Belongs to the ABC transporter superfamily.</text>
</comment>
<keyword evidence="8" id="KW-1185">Reference proteome</keyword>
<evidence type="ECO:0000313" key="7">
    <source>
        <dbReference type="EMBL" id="SMD26504.1"/>
    </source>
</evidence>
<keyword evidence="3" id="KW-0547">Nucleotide-binding</keyword>
<dbReference type="InterPro" id="IPR027417">
    <property type="entry name" value="P-loop_NTPase"/>
</dbReference>
<dbReference type="PANTHER" id="PTHR43820:SF6">
    <property type="entry name" value="ABC TRANSPORTER ATP-BINDING PROTEIN"/>
    <property type="match status" value="1"/>
</dbReference>
<dbReference type="GO" id="GO:0016887">
    <property type="term" value="F:ATP hydrolysis activity"/>
    <property type="evidence" value="ECO:0007669"/>
    <property type="project" value="InterPro"/>
</dbReference>
<sequence length="237" mass="25265">MLHAEGIVAGYGAIEALHGADFTVAPHEAVALVGPNGAGKSTLFGVISGLLRPWNGKVVFDGQDVTRWSAERRALAGLTLVPEGRRVFAGLTSEENLRLGAYRRARGRDVTGRMAEVFDLFPRLAERRRQRAGLLSGGEQQMLAIGRALMGRPRLLLLDEPSLGLAPLAVREVADALTQLVHTGVTIALVEQNAAVAFGVASRGYLLDRGQVVADGSVDDLRDDVRVHAAYLGEARG</sequence>
<reference evidence="7 8" key="1">
    <citation type="submission" date="2017-04" db="EMBL/GenBank/DDBJ databases">
        <authorList>
            <person name="Afonso C.L."/>
            <person name="Miller P.J."/>
            <person name="Scott M.A."/>
            <person name="Spackman E."/>
            <person name="Goraichik I."/>
            <person name="Dimitrov K.M."/>
            <person name="Suarez D.L."/>
            <person name="Swayne D.E."/>
        </authorList>
    </citation>
    <scope>NUCLEOTIDE SEQUENCE [LARGE SCALE GENOMIC DNA]</scope>
    <source>
        <strain evidence="7 8">DSM 43828</strain>
    </source>
</reference>
<evidence type="ECO:0000256" key="3">
    <source>
        <dbReference type="ARBA" id="ARBA00022741"/>
    </source>
</evidence>
<dbReference type="InterPro" id="IPR003439">
    <property type="entry name" value="ABC_transporter-like_ATP-bd"/>
</dbReference>
<evidence type="ECO:0000256" key="1">
    <source>
        <dbReference type="ARBA" id="ARBA00005417"/>
    </source>
</evidence>
<accession>A0A1W2FXI4</accession>
<organism evidence="7 8">
    <name type="scientific">Kibdelosporangium aridum</name>
    <dbReference type="NCBI Taxonomy" id="2030"/>
    <lineage>
        <taxon>Bacteria</taxon>
        <taxon>Bacillati</taxon>
        <taxon>Actinomycetota</taxon>
        <taxon>Actinomycetes</taxon>
        <taxon>Pseudonocardiales</taxon>
        <taxon>Pseudonocardiaceae</taxon>
        <taxon>Kibdelosporangium</taxon>
    </lineage>
</organism>
<dbReference type="RefSeq" id="WP_084434250.1">
    <property type="nucleotide sequence ID" value="NZ_FWXV01000015.1"/>
</dbReference>
<evidence type="ECO:0000256" key="4">
    <source>
        <dbReference type="ARBA" id="ARBA00022840"/>
    </source>
</evidence>
<gene>
    <name evidence="7" type="ORF">SAMN05661093_10087</name>
</gene>
<dbReference type="InterPro" id="IPR052156">
    <property type="entry name" value="BCAA_Transport_ATP-bd_LivF"/>
</dbReference>
<dbReference type="SUPFAM" id="SSF52540">
    <property type="entry name" value="P-loop containing nucleoside triphosphate hydrolases"/>
    <property type="match status" value="1"/>
</dbReference>
<dbReference type="PROSITE" id="PS50893">
    <property type="entry name" value="ABC_TRANSPORTER_2"/>
    <property type="match status" value="1"/>
</dbReference>
<evidence type="ECO:0000313" key="8">
    <source>
        <dbReference type="Proteomes" id="UP000192674"/>
    </source>
</evidence>
<evidence type="ECO:0000256" key="2">
    <source>
        <dbReference type="ARBA" id="ARBA00022448"/>
    </source>
</evidence>
<dbReference type="SMART" id="SM00382">
    <property type="entry name" value="AAA"/>
    <property type="match status" value="1"/>
</dbReference>
<dbReference type="EMBL" id="FWXV01000015">
    <property type="protein sequence ID" value="SMD26504.1"/>
    <property type="molecule type" value="Genomic_DNA"/>
</dbReference>
<dbReference type="CDD" id="cd03224">
    <property type="entry name" value="ABC_TM1139_LivF_branched"/>
    <property type="match status" value="1"/>
</dbReference>
<dbReference type="GO" id="GO:0015658">
    <property type="term" value="F:branched-chain amino acid transmembrane transporter activity"/>
    <property type="evidence" value="ECO:0007669"/>
    <property type="project" value="TreeGrafter"/>
</dbReference>
<feature type="domain" description="ABC transporter" evidence="6">
    <location>
        <begin position="2"/>
        <end position="234"/>
    </location>
</feature>
<keyword evidence="5" id="KW-0029">Amino-acid transport</keyword>